<keyword evidence="3" id="KW-0813">Transport</keyword>
<organism evidence="8">
    <name type="scientific">Heterosigma akashiwo</name>
    <name type="common">Chromophytic alga</name>
    <name type="synonym">Heterosigma carterae</name>
    <dbReference type="NCBI Taxonomy" id="2829"/>
    <lineage>
        <taxon>Eukaryota</taxon>
        <taxon>Sar</taxon>
        <taxon>Stramenopiles</taxon>
        <taxon>Ochrophyta</taxon>
        <taxon>Raphidophyceae</taxon>
        <taxon>Chattonellales</taxon>
        <taxon>Chattonellaceae</taxon>
        <taxon>Heterosigma</taxon>
    </lineage>
</organism>
<dbReference type="PANTHER" id="PTHR10981">
    <property type="entry name" value="BATTENIN"/>
    <property type="match status" value="1"/>
</dbReference>
<feature type="transmembrane region" description="Helical" evidence="7">
    <location>
        <begin position="127"/>
        <end position="148"/>
    </location>
</feature>
<comment type="caution">
    <text evidence="7">Lacks conserved residue(s) required for the propagation of feature annotation.</text>
</comment>
<evidence type="ECO:0008006" key="9">
    <source>
        <dbReference type="Google" id="ProtNLM"/>
    </source>
</evidence>
<comment type="subcellular location">
    <subcellularLocation>
        <location evidence="1">Endomembrane system</location>
        <topology evidence="1">Multi-pass membrane protein</topology>
    </subcellularLocation>
</comment>
<dbReference type="Pfam" id="PF02487">
    <property type="entry name" value="CLN3"/>
    <property type="match status" value="1"/>
</dbReference>
<keyword evidence="5 7" id="KW-1133">Transmembrane helix</keyword>
<dbReference type="PRINTS" id="PR01315">
    <property type="entry name" value="BATTENIN"/>
</dbReference>
<evidence type="ECO:0000256" key="4">
    <source>
        <dbReference type="ARBA" id="ARBA00022692"/>
    </source>
</evidence>
<keyword evidence="6 7" id="KW-0472">Membrane</keyword>
<accession>A0A7S4DAB8</accession>
<dbReference type="EMBL" id="HBIU01036479">
    <property type="protein sequence ID" value="CAE0637991.1"/>
    <property type="molecule type" value="Transcribed_RNA"/>
</dbReference>
<dbReference type="GO" id="GO:0005773">
    <property type="term" value="C:vacuole"/>
    <property type="evidence" value="ECO:0007669"/>
    <property type="project" value="TreeGrafter"/>
</dbReference>
<sequence>MTQPLVQQDYIDNAFSVSIEETFDDDTDLLDGFEKEQKGPLGTRGGNKLSCGARVRFVFTLWPYLVPLILVYFAEYSMQAGVWSAIGFPVDAAAARRNFYSYANWTYQAGVFVSRSSGILFQASRKILWAMPVLQLALLCFFTTTAIVHFWYNYGLMVMCFAAGLLGGAVYVNTFTLINREVQESKRELALSTSSLGESIGTIGANITGLFLQACIYKYNQIDGAVVSCQI</sequence>
<dbReference type="InterPro" id="IPR003492">
    <property type="entry name" value="Battenin_disease_Cln3"/>
</dbReference>
<dbReference type="GO" id="GO:0051453">
    <property type="term" value="P:regulation of intracellular pH"/>
    <property type="evidence" value="ECO:0007669"/>
    <property type="project" value="TreeGrafter"/>
</dbReference>
<gene>
    <name evidence="8" type="ORF">HAKA00212_LOCUS16768</name>
</gene>
<keyword evidence="4 7" id="KW-0812">Transmembrane</keyword>
<evidence type="ECO:0000313" key="8">
    <source>
        <dbReference type="EMBL" id="CAE0637991.1"/>
    </source>
</evidence>
<dbReference type="PANTHER" id="PTHR10981:SF0">
    <property type="entry name" value="BATTENIN"/>
    <property type="match status" value="1"/>
</dbReference>
<dbReference type="AlphaFoldDB" id="A0A7S4DAB8"/>
<comment type="similarity">
    <text evidence="2 7">Belongs to the battenin family.</text>
</comment>
<reference evidence="8" key="1">
    <citation type="submission" date="2021-01" db="EMBL/GenBank/DDBJ databases">
        <authorList>
            <person name="Corre E."/>
            <person name="Pelletier E."/>
            <person name="Niang G."/>
            <person name="Scheremetjew M."/>
            <person name="Finn R."/>
            <person name="Kale V."/>
            <person name="Holt S."/>
            <person name="Cochrane G."/>
            <person name="Meng A."/>
            <person name="Brown T."/>
            <person name="Cohen L."/>
        </authorList>
    </citation>
    <scope>NUCLEOTIDE SEQUENCE</scope>
    <source>
        <strain evidence="8">CCMP3107</strain>
    </source>
</reference>
<evidence type="ECO:0000256" key="5">
    <source>
        <dbReference type="ARBA" id="ARBA00022989"/>
    </source>
</evidence>
<feature type="transmembrane region" description="Helical" evidence="7">
    <location>
        <begin position="154"/>
        <end position="178"/>
    </location>
</feature>
<name>A0A7S4DAB8_HETAK</name>
<dbReference type="GO" id="GO:0016020">
    <property type="term" value="C:membrane"/>
    <property type="evidence" value="ECO:0007669"/>
    <property type="project" value="InterPro"/>
</dbReference>
<evidence type="ECO:0000256" key="6">
    <source>
        <dbReference type="ARBA" id="ARBA00023136"/>
    </source>
</evidence>
<dbReference type="GO" id="GO:0012505">
    <property type="term" value="C:endomembrane system"/>
    <property type="evidence" value="ECO:0007669"/>
    <property type="project" value="UniProtKB-SubCell"/>
</dbReference>
<dbReference type="InterPro" id="IPR036259">
    <property type="entry name" value="MFS_trans_sf"/>
</dbReference>
<protein>
    <recommendedName>
        <fullName evidence="9">Battenin</fullName>
    </recommendedName>
</protein>
<proteinExistence type="inferred from homology"/>
<evidence type="ECO:0000256" key="2">
    <source>
        <dbReference type="ARBA" id="ARBA00007467"/>
    </source>
</evidence>
<feature type="transmembrane region" description="Helical" evidence="7">
    <location>
        <begin position="55"/>
        <end position="74"/>
    </location>
</feature>
<dbReference type="SUPFAM" id="SSF103473">
    <property type="entry name" value="MFS general substrate transporter"/>
    <property type="match status" value="1"/>
</dbReference>
<evidence type="ECO:0000256" key="1">
    <source>
        <dbReference type="ARBA" id="ARBA00004127"/>
    </source>
</evidence>
<evidence type="ECO:0000256" key="7">
    <source>
        <dbReference type="RuleBase" id="RU361113"/>
    </source>
</evidence>
<evidence type="ECO:0000256" key="3">
    <source>
        <dbReference type="ARBA" id="ARBA00022448"/>
    </source>
</evidence>